<gene>
    <name evidence="2" type="ORF">CSIM01_04330</name>
</gene>
<dbReference type="Gene3D" id="1.25.40.20">
    <property type="entry name" value="Ankyrin repeat-containing domain"/>
    <property type="match status" value="1"/>
</dbReference>
<evidence type="ECO:0000256" key="1">
    <source>
        <dbReference type="SAM" id="MobiDB-lite"/>
    </source>
</evidence>
<protein>
    <recommendedName>
        <fullName evidence="4">F-box domain-containing protein</fullName>
    </recommendedName>
</protein>
<reference evidence="2 3" key="1">
    <citation type="submission" date="2014-02" db="EMBL/GenBank/DDBJ databases">
        <title>The genome sequence of Colletotrichum simmondsii CBS122122.</title>
        <authorList>
            <person name="Baroncelli R."/>
            <person name="Thon M.R."/>
        </authorList>
    </citation>
    <scope>NUCLEOTIDE SEQUENCE [LARGE SCALE GENOMIC DNA]</scope>
    <source>
        <strain evidence="2 3">CBS122122</strain>
    </source>
</reference>
<comment type="caution">
    <text evidence="2">The sequence shown here is derived from an EMBL/GenBank/DDBJ whole genome shotgun (WGS) entry which is preliminary data.</text>
</comment>
<dbReference type="EMBL" id="JFBX01000628">
    <property type="protein sequence ID" value="KXH32837.1"/>
    <property type="molecule type" value="Genomic_DNA"/>
</dbReference>
<accession>A0A135SAQ3</accession>
<dbReference type="AlphaFoldDB" id="A0A135SAQ3"/>
<dbReference type="Proteomes" id="UP000070328">
    <property type="component" value="Unassembled WGS sequence"/>
</dbReference>
<dbReference type="InterPro" id="IPR036770">
    <property type="entry name" value="Ankyrin_rpt-contain_sf"/>
</dbReference>
<proteinExistence type="predicted"/>
<evidence type="ECO:0000313" key="2">
    <source>
        <dbReference type="EMBL" id="KXH32837.1"/>
    </source>
</evidence>
<dbReference type="OrthoDB" id="4830881at2759"/>
<sequence>MTCFQSLPPETILQIAACSDLSFSCLRHLRLTCRGLAVYIAPLLYRKAVRDHAVLLRLVRNDQSDIILRVLKSQIRPDCVAPQYYLDSCLHNALLGGHVKAANVLLGNGAEPVFSVDVPNRSEYRETRDWLQVHDATGLGSLALAARSRYHMTFWYKDFEPYTSEEEFWIYKKKAMKTILEKLRSHFGRDSDQYGLKISEAHYLRDEHEEEKKEPMLRHPKYARELDMALAEAATADGHSIEMMDFLFGCGATVACELTPQLAGHAWHNALNEEIPALFEAKVDLLLRHGVDPTSVWTWEGMRTPIQFFFRKLYRNFQYFEEPGAFANKVFGYMEYLESRGCLRWPRSTLRSFVLSVGTVQINCIIDYPRAEEQDDMSTTSFVDDATDGRRELELIFKEPDPSLLPLRVALSNQIALKHFRDLVILPSPTFREWVDKESMSNAIQDLDRMFRTFSVSSPSVESIRAVEEQASASQPKFDSSGGDVSHA</sequence>
<evidence type="ECO:0000313" key="3">
    <source>
        <dbReference type="Proteomes" id="UP000070328"/>
    </source>
</evidence>
<name>A0A135SAQ3_9PEZI</name>
<organism evidence="2 3">
    <name type="scientific">Colletotrichum simmondsii</name>
    <dbReference type="NCBI Taxonomy" id="703756"/>
    <lineage>
        <taxon>Eukaryota</taxon>
        <taxon>Fungi</taxon>
        <taxon>Dikarya</taxon>
        <taxon>Ascomycota</taxon>
        <taxon>Pezizomycotina</taxon>
        <taxon>Sordariomycetes</taxon>
        <taxon>Hypocreomycetidae</taxon>
        <taxon>Glomerellales</taxon>
        <taxon>Glomerellaceae</taxon>
        <taxon>Colletotrichum</taxon>
        <taxon>Colletotrichum acutatum species complex</taxon>
    </lineage>
</organism>
<evidence type="ECO:0008006" key="4">
    <source>
        <dbReference type="Google" id="ProtNLM"/>
    </source>
</evidence>
<keyword evidence="3" id="KW-1185">Reference proteome</keyword>
<feature type="region of interest" description="Disordered" evidence="1">
    <location>
        <begin position="466"/>
        <end position="488"/>
    </location>
</feature>
<dbReference type="SUPFAM" id="SSF48403">
    <property type="entry name" value="Ankyrin repeat"/>
    <property type="match status" value="1"/>
</dbReference>